<dbReference type="Proteomes" id="UP000740926">
    <property type="component" value="Unassembled WGS sequence"/>
</dbReference>
<evidence type="ECO:0000256" key="1">
    <source>
        <dbReference type="SAM" id="MobiDB-lite"/>
    </source>
</evidence>
<name>A0A9P6XR93_9FUNG</name>
<accession>A0A9P6XR93</accession>
<comment type="caution">
    <text evidence="2">The sequence shown here is derived from an EMBL/GenBank/DDBJ whole genome shotgun (WGS) entry which is preliminary data.</text>
</comment>
<protein>
    <submittedName>
        <fullName evidence="2">Uncharacterized protein</fullName>
    </submittedName>
</protein>
<dbReference type="AlphaFoldDB" id="A0A9P6XR93"/>
<feature type="compositionally biased region" description="Low complexity" evidence="1">
    <location>
        <begin position="1"/>
        <end position="14"/>
    </location>
</feature>
<organism evidence="2 3">
    <name type="scientific">Rhizopus delemar</name>
    <dbReference type="NCBI Taxonomy" id="936053"/>
    <lineage>
        <taxon>Eukaryota</taxon>
        <taxon>Fungi</taxon>
        <taxon>Fungi incertae sedis</taxon>
        <taxon>Mucoromycota</taxon>
        <taxon>Mucoromycotina</taxon>
        <taxon>Mucoromycetes</taxon>
        <taxon>Mucorales</taxon>
        <taxon>Mucorineae</taxon>
        <taxon>Rhizopodaceae</taxon>
        <taxon>Rhizopus</taxon>
    </lineage>
</organism>
<gene>
    <name evidence="2" type="ORF">G6F50_017000</name>
</gene>
<proteinExistence type="predicted"/>
<sequence length="112" mass="11681">MPSTTASAGTSTASRRGRDSDCASKVTMPTRSRPRHCSRLEVTTGTGTAACSTVWYLARNPQLVEISRAPCAVSATAASTKGCRKDGSASCTILRGEAPCTVTKRTGMPARE</sequence>
<dbReference type="EMBL" id="JAANIU010011599">
    <property type="protein sequence ID" value="KAG1530928.1"/>
    <property type="molecule type" value="Genomic_DNA"/>
</dbReference>
<evidence type="ECO:0000313" key="2">
    <source>
        <dbReference type="EMBL" id="KAG1530928.1"/>
    </source>
</evidence>
<reference evidence="2 3" key="1">
    <citation type="journal article" date="2020" name="Microb. Genom.">
        <title>Genetic diversity of clinical and environmental Mucorales isolates obtained from an investigation of mucormycosis cases among solid organ transplant recipients.</title>
        <authorList>
            <person name="Nguyen M.H."/>
            <person name="Kaul D."/>
            <person name="Muto C."/>
            <person name="Cheng S.J."/>
            <person name="Richter R.A."/>
            <person name="Bruno V.M."/>
            <person name="Liu G."/>
            <person name="Beyhan S."/>
            <person name="Sundermann A.J."/>
            <person name="Mounaud S."/>
            <person name="Pasculle A.W."/>
            <person name="Nierman W.C."/>
            <person name="Driscoll E."/>
            <person name="Cumbie R."/>
            <person name="Clancy C.J."/>
            <person name="Dupont C.L."/>
        </authorList>
    </citation>
    <scope>NUCLEOTIDE SEQUENCE [LARGE SCALE GENOMIC DNA]</scope>
    <source>
        <strain evidence="2 3">GL24</strain>
    </source>
</reference>
<evidence type="ECO:0000313" key="3">
    <source>
        <dbReference type="Proteomes" id="UP000740926"/>
    </source>
</evidence>
<feature type="region of interest" description="Disordered" evidence="1">
    <location>
        <begin position="1"/>
        <end position="35"/>
    </location>
</feature>
<keyword evidence="3" id="KW-1185">Reference proteome</keyword>